<reference evidence="3" key="1">
    <citation type="submission" date="2023-03" db="EMBL/GenBank/DDBJ databases">
        <title>Massive genome expansion in bonnet fungi (Mycena s.s.) driven by repeated elements and novel gene families across ecological guilds.</title>
        <authorList>
            <consortium name="Lawrence Berkeley National Laboratory"/>
            <person name="Harder C.B."/>
            <person name="Miyauchi S."/>
            <person name="Viragh M."/>
            <person name="Kuo A."/>
            <person name="Thoen E."/>
            <person name="Andreopoulos B."/>
            <person name="Lu D."/>
            <person name="Skrede I."/>
            <person name="Drula E."/>
            <person name="Henrissat B."/>
            <person name="Morin E."/>
            <person name="Kohler A."/>
            <person name="Barry K."/>
            <person name="LaButti K."/>
            <person name="Morin E."/>
            <person name="Salamov A."/>
            <person name="Lipzen A."/>
            <person name="Mereny Z."/>
            <person name="Hegedus B."/>
            <person name="Baldrian P."/>
            <person name="Stursova M."/>
            <person name="Weitz H."/>
            <person name="Taylor A."/>
            <person name="Grigoriev I.V."/>
            <person name="Nagy L.G."/>
            <person name="Martin F."/>
            <person name="Kauserud H."/>
        </authorList>
    </citation>
    <scope>NUCLEOTIDE SEQUENCE</scope>
    <source>
        <strain evidence="3">9284</strain>
    </source>
</reference>
<gene>
    <name evidence="3" type="ORF">FB45DRAFT_531807</name>
</gene>
<evidence type="ECO:0000256" key="2">
    <source>
        <dbReference type="SAM" id="Phobius"/>
    </source>
</evidence>
<organism evidence="3 4">
    <name type="scientific">Roridomyces roridus</name>
    <dbReference type="NCBI Taxonomy" id="1738132"/>
    <lineage>
        <taxon>Eukaryota</taxon>
        <taxon>Fungi</taxon>
        <taxon>Dikarya</taxon>
        <taxon>Basidiomycota</taxon>
        <taxon>Agaricomycotina</taxon>
        <taxon>Agaricomycetes</taxon>
        <taxon>Agaricomycetidae</taxon>
        <taxon>Agaricales</taxon>
        <taxon>Marasmiineae</taxon>
        <taxon>Mycenaceae</taxon>
        <taxon>Roridomyces</taxon>
    </lineage>
</organism>
<dbReference type="AlphaFoldDB" id="A0AAD7BT48"/>
<evidence type="ECO:0000256" key="1">
    <source>
        <dbReference type="SAM" id="MobiDB-lite"/>
    </source>
</evidence>
<sequence>MKHTLPSFLTTMIPMDDYVGTWQDLLYSASQAGMELLFYGFYLHVFISAIHNLLYRCSAAGKSILILASCAMFLVGTVQLALQLVSVGVYIRILQQQMGAGADGYNTLIVLSHIILAFNTLVADSLFTYRCYILWGRRKAVILLPVLLMLSTLALGVAIQFLPALYTIRITQIEFVVVAVTNVLLTVLAASRIWWIRRKGGPESILRQRCNSAFAFILESGVLYCIWSILLVCTISIKPEADSIVFAVVLGSAKQGVNMVPTLSLVLGKDAGAPEPNLTENPGKVGNRAGVDSIGV</sequence>
<comment type="caution">
    <text evidence="3">The sequence shown here is derived from an EMBL/GenBank/DDBJ whole genome shotgun (WGS) entry which is preliminary data.</text>
</comment>
<keyword evidence="2" id="KW-1133">Transmembrane helix</keyword>
<protein>
    <submittedName>
        <fullName evidence="3">Uncharacterized protein</fullName>
    </submittedName>
</protein>
<feature type="transmembrane region" description="Helical" evidence="2">
    <location>
        <begin position="175"/>
        <end position="195"/>
    </location>
</feature>
<keyword evidence="2" id="KW-0812">Transmembrane</keyword>
<keyword evidence="4" id="KW-1185">Reference proteome</keyword>
<feature type="transmembrane region" description="Helical" evidence="2">
    <location>
        <begin position="105"/>
        <end position="129"/>
    </location>
</feature>
<dbReference type="Proteomes" id="UP001221142">
    <property type="component" value="Unassembled WGS sequence"/>
</dbReference>
<feature type="region of interest" description="Disordered" evidence="1">
    <location>
        <begin position="274"/>
        <end position="296"/>
    </location>
</feature>
<feature type="transmembrane region" description="Helical" evidence="2">
    <location>
        <begin position="216"/>
        <end position="237"/>
    </location>
</feature>
<name>A0AAD7BT48_9AGAR</name>
<dbReference type="EMBL" id="JARKIF010000009">
    <property type="protein sequence ID" value="KAJ7630278.1"/>
    <property type="molecule type" value="Genomic_DNA"/>
</dbReference>
<accession>A0AAD7BT48</accession>
<feature type="transmembrane region" description="Helical" evidence="2">
    <location>
        <begin position="36"/>
        <end position="55"/>
    </location>
</feature>
<proteinExistence type="predicted"/>
<feature type="transmembrane region" description="Helical" evidence="2">
    <location>
        <begin position="141"/>
        <end position="163"/>
    </location>
</feature>
<evidence type="ECO:0000313" key="4">
    <source>
        <dbReference type="Proteomes" id="UP001221142"/>
    </source>
</evidence>
<evidence type="ECO:0000313" key="3">
    <source>
        <dbReference type="EMBL" id="KAJ7630278.1"/>
    </source>
</evidence>
<keyword evidence="2" id="KW-0472">Membrane</keyword>
<feature type="transmembrane region" description="Helical" evidence="2">
    <location>
        <begin position="64"/>
        <end position="93"/>
    </location>
</feature>